<dbReference type="PANTHER" id="PTHR33507">
    <property type="entry name" value="INNER MEMBRANE PROTEIN YBBJ"/>
    <property type="match status" value="1"/>
</dbReference>
<reference evidence="7" key="1">
    <citation type="submission" date="2020-10" db="EMBL/GenBank/DDBJ databases">
        <authorList>
            <person name="Gilroy R."/>
        </authorList>
    </citation>
    <scope>NUCLEOTIDE SEQUENCE</scope>
    <source>
        <strain evidence="7">ChiSjej1B19-7085</strain>
    </source>
</reference>
<feature type="transmembrane region" description="Helical" evidence="5">
    <location>
        <begin position="28"/>
        <end position="45"/>
    </location>
</feature>
<evidence type="ECO:0000256" key="3">
    <source>
        <dbReference type="ARBA" id="ARBA00022989"/>
    </source>
</evidence>
<evidence type="ECO:0000259" key="6">
    <source>
        <dbReference type="Pfam" id="PF01957"/>
    </source>
</evidence>
<organism evidence="7 8">
    <name type="scientific">Candidatus Gallacutalibacter pullicola</name>
    <dbReference type="NCBI Taxonomy" id="2840830"/>
    <lineage>
        <taxon>Bacteria</taxon>
        <taxon>Bacillati</taxon>
        <taxon>Bacillota</taxon>
        <taxon>Clostridia</taxon>
        <taxon>Eubacteriales</taxon>
        <taxon>Candidatus Gallacutalibacter</taxon>
    </lineage>
</organism>
<dbReference type="Gene3D" id="2.40.50.140">
    <property type="entry name" value="Nucleic acid-binding proteins"/>
    <property type="match status" value="1"/>
</dbReference>
<dbReference type="AlphaFoldDB" id="A0A9D1J1Y9"/>
<evidence type="ECO:0000256" key="4">
    <source>
        <dbReference type="ARBA" id="ARBA00023136"/>
    </source>
</evidence>
<keyword evidence="2 5" id="KW-0812">Transmembrane</keyword>
<evidence type="ECO:0000313" key="8">
    <source>
        <dbReference type="Proteomes" id="UP000886785"/>
    </source>
</evidence>
<feature type="domain" description="NfeD-like C-terminal" evidence="6">
    <location>
        <begin position="82"/>
        <end position="142"/>
    </location>
</feature>
<dbReference type="Pfam" id="PF01957">
    <property type="entry name" value="NfeD"/>
    <property type="match status" value="1"/>
</dbReference>
<protein>
    <submittedName>
        <fullName evidence="7">NfeD family protein</fullName>
    </submittedName>
</protein>
<gene>
    <name evidence="7" type="ORF">IAA54_09110</name>
</gene>
<dbReference type="EMBL" id="DVHF01000107">
    <property type="protein sequence ID" value="HIR57818.1"/>
    <property type="molecule type" value="Genomic_DNA"/>
</dbReference>
<dbReference type="InterPro" id="IPR012340">
    <property type="entry name" value="NA-bd_OB-fold"/>
</dbReference>
<name>A0A9D1J1Y9_9FIRM</name>
<dbReference type="GO" id="GO:0005886">
    <property type="term" value="C:plasma membrane"/>
    <property type="evidence" value="ECO:0007669"/>
    <property type="project" value="TreeGrafter"/>
</dbReference>
<evidence type="ECO:0000313" key="7">
    <source>
        <dbReference type="EMBL" id="HIR57818.1"/>
    </source>
</evidence>
<sequence length="145" mass="15599">MEYLPYLWLVLIALAVIVEATTAQLVSIWFVVGGIAALIGSLFSIPFAAQLTLYVIFTALALIASRPFVKRVIHTKKVETNADRCIGQTGLVTEEINNRLSAGQVKVLGNVWSAQSADGSVIPAGKNVRIREIQGVRLIVEPVAG</sequence>
<evidence type="ECO:0000256" key="2">
    <source>
        <dbReference type="ARBA" id="ARBA00022692"/>
    </source>
</evidence>
<feature type="transmembrane region" description="Helical" evidence="5">
    <location>
        <begin position="6"/>
        <end position="23"/>
    </location>
</feature>
<accession>A0A9D1J1Y9</accession>
<keyword evidence="3 5" id="KW-1133">Transmembrane helix</keyword>
<comment type="caution">
    <text evidence="7">The sequence shown here is derived from an EMBL/GenBank/DDBJ whole genome shotgun (WGS) entry which is preliminary data.</text>
</comment>
<keyword evidence="4 5" id="KW-0472">Membrane</keyword>
<dbReference type="InterPro" id="IPR002810">
    <property type="entry name" value="NfeD-like_C"/>
</dbReference>
<reference evidence="7" key="2">
    <citation type="journal article" date="2021" name="PeerJ">
        <title>Extensive microbial diversity within the chicken gut microbiome revealed by metagenomics and culture.</title>
        <authorList>
            <person name="Gilroy R."/>
            <person name="Ravi A."/>
            <person name="Getino M."/>
            <person name="Pursley I."/>
            <person name="Horton D.L."/>
            <person name="Alikhan N.F."/>
            <person name="Baker D."/>
            <person name="Gharbi K."/>
            <person name="Hall N."/>
            <person name="Watson M."/>
            <person name="Adriaenssens E.M."/>
            <person name="Foster-Nyarko E."/>
            <person name="Jarju S."/>
            <person name="Secka A."/>
            <person name="Antonio M."/>
            <person name="Oren A."/>
            <person name="Chaudhuri R.R."/>
            <person name="La Ragione R."/>
            <person name="Hildebrand F."/>
            <person name="Pallen M.J."/>
        </authorList>
    </citation>
    <scope>NUCLEOTIDE SEQUENCE</scope>
    <source>
        <strain evidence="7">ChiSjej1B19-7085</strain>
    </source>
</reference>
<proteinExistence type="predicted"/>
<comment type="subcellular location">
    <subcellularLocation>
        <location evidence="1">Membrane</location>
        <topology evidence="1">Multi-pass membrane protein</topology>
    </subcellularLocation>
</comment>
<dbReference type="SUPFAM" id="SSF141322">
    <property type="entry name" value="NfeD domain-like"/>
    <property type="match status" value="1"/>
</dbReference>
<feature type="transmembrane region" description="Helical" evidence="5">
    <location>
        <begin position="51"/>
        <end position="69"/>
    </location>
</feature>
<evidence type="ECO:0000256" key="5">
    <source>
        <dbReference type="SAM" id="Phobius"/>
    </source>
</evidence>
<evidence type="ECO:0000256" key="1">
    <source>
        <dbReference type="ARBA" id="ARBA00004141"/>
    </source>
</evidence>
<dbReference type="Proteomes" id="UP000886785">
    <property type="component" value="Unassembled WGS sequence"/>
</dbReference>
<dbReference type="PANTHER" id="PTHR33507:SF3">
    <property type="entry name" value="INNER MEMBRANE PROTEIN YBBJ"/>
    <property type="match status" value="1"/>
</dbReference>
<dbReference type="InterPro" id="IPR052165">
    <property type="entry name" value="Membrane_assoc_protease"/>
</dbReference>